<feature type="signal peptide" evidence="4">
    <location>
        <begin position="1"/>
        <end position="21"/>
    </location>
</feature>
<dbReference type="Gene3D" id="3.20.20.80">
    <property type="entry name" value="Glycosidases"/>
    <property type="match status" value="2"/>
</dbReference>
<feature type="domain" description="DUF4982" evidence="8">
    <location>
        <begin position="637"/>
        <end position="690"/>
    </location>
</feature>
<feature type="domain" description="Glycoside hydrolase family 2" evidence="9">
    <location>
        <begin position="710"/>
        <end position="805"/>
    </location>
</feature>
<evidence type="ECO:0000256" key="1">
    <source>
        <dbReference type="ARBA" id="ARBA00007401"/>
    </source>
</evidence>
<dbReference type="Gene3D" id="2.60.120.260">
    <property type="entry name" value="Galactose-binding domain-like"/>
    <property type="match status" value="1"/>
</dbReference>
<reference evidence="10" key="1">
    <citation type="submission" date="2022-10" db="EMBL/GenBank/DDBJ databases">
        <title>Comparative genomics and taxonomic characterization of three novel marine species of genus Reichenbachiella exhibiting antioxidant and polysaccharide degradation activities.</title>
        <authorList>
            <person name="Muhammad N."/>
            <person name="Lee Y.-J."/>
            <person name="Ko J."/>
            <person name="Kim S.-G."/>
        </authorList>
    </citation>
    <scope>NUCLEOTIDE SEQUENCE</scope>
    <source>
        <strain evidence="10">Wsw4-B4</strain>
    </source>
</reference>
<evidence type="ECO:0000256" key="3">
    <source>
        <dbReference type="ARBA" id="ARBA00023295"/>
    </source>
</evidence>
<dbReference type="Pfam" id="PF02836">
    <property type="entry name" value="Glyco_hydro_2_C"/>
    <property type="match status" value="1"/>
</dbReference>
<dbReference type="InterPro" id="IPR032311">
    <property type="entry name" value="DUF4982"/>
</dbReference>
<dbReference type="EMBL" id="CP106735">
    <property type="protein sequence ID" value="UXX81091.1"/>
    <property type="molecule type" value="Genomic_DNA"/>
</dbReference>
<dbReference type="InterPro" id="IPR017853">
    <property type="entry name" value="GH"/>
</dbReference>
<dbReference type="Pfam" id="PF16355">
    <property type="entry name" value="DUF4982"/>
    <property type="match status" value="1"/>
</dbReference>
<dbReference type="Gene3D" id="2.60.40.10">
    <property type="entry name" value="Immunoglobulins"/>
    <property type="match status" value="3"/>
</dbReference>
<dbReference type="RefSeq" id="WP_263052820.1">
    <property type="nucleotide sequence ID" value="NZ_CP106735.1"/>
</dbReference>
<proteinExistence type="inferred from homology"/>
<feature type="domain" description="Glycoside hydrolase family 2 catalytic" evidence="6">
    <location>
        <begin position="330"/>
        <end position="496"/>
    </location>
</feature>
<dbReference type="InterPro" id="IPR040605">
    <property type="entry name" value="Glyco_hydro2_dom5"/>
</dbReference>
<dbReference type="Proteomes" id="UP001062165">
    <property type="component" value="Chromosome"/>
</dbReference>
<dbReference type="InterPro" id="IPR006102">
    <property type="entry name" value="Ig-like_GH2"/>
</dbReference>
<dbReference type="InterPro" id="IPR008979">
    <property type="entry name" value="Galactose-bd-like_sf"/>
</dbReference>
<dbReference type="InterPro" id="IPR036156">
    <property type="entry name" value="Beta-gal/glucu_dom_sf"/>
</dbReference>
<evidence type="ECO:0000259" key="5">
    <source>
        <dbReference type="Pfam" id="PF00703"/>
    </source>
</evidence>
<name>A0ABY6D4K3_9BACT</name>
<evidence type="ECO:0000256" key="4">
    <source>
        <dbReference type="SAM" id="SignalP"/>
    </source>
</evidence>
<dbReference type="Pfam" id="PF00703">
    <property type="entry name" value="Glyco_hydro_2"/>
    <property type="match status" value="1"/>
</dbReference>
<dbReference type="PANTHER" id="PTHR42732">
    <property type="entry name" value="BETA-GALACTOSIDASE"/>
    <property type="match status" value="1"/>
</dbReference>
<dbReference type="SUPFAM" id="SSF49785">
    <property type="entry name" value="Galactose-binding domain-like"/>
    <property type="match status" value="1"/>
</dbReference>
<keyword evidence="4" id="KW-0732">Signal</keyword>
<dbReference type="InterPro" id="IPR006104">
    <property type="entry name" value="Glyco_hydro_2_N"/>
</dbReference>
<keyword evidence="2" id="KW-0378">Hydrolase</keyword>
<accession>A0ABY6D4K3</accession>
<dbReference type="Pfam" id="PF18565">
    <property type="entry name" value="Glyco_hydro2_C5"/>
    <property type="match status" value="1"/>
</dbReference>
<dbReference type="PRINTS" id="PR00132">
    <property type="entry name" value="GLHYDRLASE2"/>
</dbReference>
<protein>
    <submittedName>
        <fullName evidence="10">DUF4982 domain-containing protein</fullName>
    </submittedName>
</protein>
<keyword evidence="11" id="KW-1185">Reference proteome</keyword>
<dbReference type="InterPro" id="IPR006101">
    <property type="entry name" value="Glyco_hydro_2"/>
</dbReference>
<evidence type="ECO:0000259" key="7">
    <source>
        <dbReference type="Pfam" id="PF02837"/>
    </source>
</evidence>
<evidence type="ECO:0000313" key="10">
    <source>
        <dbReference type="EMBL" id="UXX81091.1"/>
    </source>
</evidence>
<evidence type="ECO:0000259" key="6">
    <source>
        <dbReference type="Pfam" id="PF02836"/>
    </source>
</evidence>
<feature type="domain" description="Glycosyl hydrolases family 2 sugar binding" evidence="7">
    <location>
        <begin position="94"/>
        <end position="190"/>
    </location>
</feature>
<organism evidence="10 11">
    <name type="scientific">Reichenbachiella carrageenanivorans</name>
    <dbReference type="NCBI Taxonomy" id="2979869"/>
    <lineage>
        <taxon>Bacteria</taxon>
        <taxon>Pseudomonadati</taxon>
        <taxon>Bacteroidota</taxon>
        <taxon>Cytophagia</taxon>
        <taxon>Cytophagales</taxon>
        <taxon>Reichenbachiellaceae</taxon>
        <taxon>Reichenbachiella</taxon>
    </lineage>
</organism>
<comment type="similarity">
    <text evidence="1">Belongs to the glycosyl hydrolase 2 family.</text>
</comment>
<sequence length="809" mass="92630">MRKAYIYTTAIGLWVSWCVCASSFGQAVVQTTVRSQAKFNKNWKFEQADNPVYRSPDFDDTAWRTLDLPHDWSIEGDYSADHPSGARNGYFPEGIGWYRKSFILGDSLTYKQLAIQFDGVFMNSEVWINGHFLGRYPYGYNTFQYGLTEFLHIGDGQENVLAVRVDNSLPEATRWYNGSGIYRNVHLITTNYTHFNNYDGVFVTTPVAQAERAVIHIDYRVIGNLFSKAEIDKYRANKWKKEKVQHACTLRSIVYDAQGQEVARVEQQQSLENFDKHIAYAQELEVKSPKRWSADTPYMYYLKSEIEYEGKILDDKVTPFGIRHLEYHPDKGMLVNEKQVKLKGVSLHHDGGSVGAAVPDKIWYYRLKKWKEMGCNAIRTTHNPFSPEFYNMCDTMGFYVLNEAFDEWTMGWAYNFSENNRGKADNGYQHYFDQWAETDLRAMIRRDRNHPSVVMYSIGNEIPDQLDKLGGQKAQRLVAICHEEDPTRPVTAGNDQAVKGRVSGLMDALDISGYNYVARHHKEEMYAPERALRPDKLCIGTETSLTLDYFLAYRDNDYVLGQFVWVGQDYLGEAKKAPQRGWQRGLLDVSGNPRPSFYQHQSYWSETPVIHMVAAKDSVNGTLRSSWNWDKKDKMFLSVYTNCDEVELSLNGKSLGRKKVDPDTYLLEWPLSYQPGELKAKGYTNRKVVAEHVLKTTGRPSEVVAHPVWTQLVADNQDISILEVSLVDKYGRIVPEAVNEVNVTIDGPARLLGIDSGDLYYEGKFSDPKRNATRGKMLVIIQAKDTPGEVRVKLASEKLKPAEITLEVK</sequence>
<keyword evidence="3" id="KW-0326">Glycosidase</keyword>
<dbReference type="Pfam" id="PF02837">
    <property type="entry name" value="Glyco_hydro_2_N"/>
    <property type="match status" value="1"/>
</dbReference>
<dbReference type="SUPFAM" id="SSF51445">
    <property type="entry name" value="(Trans)glycosidases"/>
    <property type="match status" value="1"/>
</dbReference>
<dbReference type="PANTHER" id="PTHR42732:SF1">
    <property type="entry name" value="BETA-MANNOSIDASE"/>
    <property type="match status" value="1"/>
</dbReference>
<dbReference type="SUPFAM" id="SSF49303">
    <property type="entry name" value="beta-Galactosidase/glucuronidase domain"/>
    <property type="match status" value="1"/>
</dbReference>
<dbReference type="InterPro" id="IPR013783">
    <property type="entry name" value="Ig-like_fold"/>
</dbReference>
<evidence type="ECO:0000313" key="11">
    <source>
        <dbReference type="Proteomes" id="UP001062165"/>
    </source>
</evidence>
<dbReference type="InterPro" id="IPR051913">
    <property type="entry name" value="GH2_Domain-Containing"/>
</dbReference>
<feature type="chain" id="PRO_5046565360" evidence="4">
    <location>
        <begin position="22"/>
        <end position="809"/>
    </location>
</feature>
<evidence type="ECO:0000256" key="2">
    <source>
        <dbReference type="ARBA" id="ARBA00022801"/>
    </source>
</evidence>
<dbReference type="InterPro" id="IPR006103">
    <property type="entry name" value="Glyco_hydro_2_cat"/>
</dbReference>
<evidence type="ECO:0000259" key="8">
    <source>
        <dbReference type="Pfam" id="PF16355"/>
    </source>
</evidence>
<gene>
    <name evidence="10" type="ORF">N7E81_08255</name>
</gene>
<feature type="domain" description="Glycoside hydrolase family 2 immunoglobulin-like beta-sandwich" evidence="5">
    <location>
        <begin position="242"/>
        <end position="323"/>
    </location>
</feature>
<evidence type="ECO:0000259" key="9">
    <source>
        <dbReference type="Pfam" id="PF18565"/>
    </source>
</evidence>